<comment type="caution">
    <text evidence="2">The sequence shown here is derived from an EMBL/GenBank/DDBJ whole genome shotgun (WGS) entry which is preliminary data.</text>
</comment>
<dbReference type="AlphaFoldDB" id="A0AAV4P791"/>
<accession>A0AAV4P791</accession>
<reference evidence="2 3" key="1">
    <citation type="submission" date="2021-06" db="EMBL/GenBank/DDBJ databases">
        <title>Caerostris extrusa draft genome.</title>
        <authorList>
            <person name="Kono N."/>
            <person name="Arakawa K."/>
        </authorList>
    </citation>
    <scope>NUCLEOTIDE SEQUENCE [LARGE SCALE GENOMIC DNA]</scope>
</reference>
<evidence type="ECO:0000256" key="1">
    <source>
        <dbReference type="SAM" id="MobiDB-lite"/>
    </source>
</evidence>
<dbReference type="Proteomes" id="UP001054945">
    <property type="component" value="Unassembled WGS sequence"/>
</dbReference>
<sequence>MVPLRGAEVAESSPSPLPRATMPLSPVRRLEDTLRRGSTTPFGRRPLPGSVFLARMRDQRTGKVSILLPHTFLDGFRSGSSFRERPEPSQMQIEIGNLMMTY</sequence>
<keyword evidence="3" id="KW-1185">Reference proteome</keyword>
<protein>
    <submittedName>
        <fullName evidence="2">Uncharacterized protein</fullName>
    </submittedName>
</protein>
<evidence type="ECO:0000313" key="3">
    <source>
        <dbReference type="Proteomes" id="UP001054945"/>
    </source>
</evidence>
<organism evidence="2 3">
    <name type="scientific">Caerostris extrusa</name>
    <name type="common">Bark spider</name>
    <name type="synonym">Caerostris bankana</name>
    <dbReference type="NCBI Taxonomy" id="172846"/>
    <lineage>
        <taxon>Eukaryota</taxon>
        <taxon>Metazoa</taxon>
        <taxon>Ecdysozoa</taxon>
        <taxon>Arthropoda</taxon>
        <taxon>Chelicerata</taxon>
        <taxon>Arachnida</taxon>
        <taxon>Araneae</taxon>
        <taxon>Araneomorphae</taxon>
        <taxon>Entelegynae</taxon>
        <taxon>Araneoidea</taxon>
        <taxon>Araneidae</taxon>
        <taxon>Caerostris</taxon>
    </lineage>
</organism>
<name>A0AAV4P791_CAEEX</name>
<dbReference type="EMBL" id="BPLR01003982">
    <property type="protein sequence ID" value="GIX91017.1"/>
    <property type="molecule type" value="Genomic_DNA"/>
</dbReference>
<feature type="region of interest" description="Disordered" evidence="1">
    <location>
        <begin position="1"/>
        <end position="23"/>
    </location>
</feature>
<evidence type="ECO:0000313" key="2">
    <source>
        <dbReference type="EMBL" id="GIX91017.1"/>
    </source>
</evidence>
<proteinExistence type="predicted"/>
<gene>
    <name evidence="2" type="ORF">CEXT_258231</name>
</gene>